<dbReference type="PANTHER" id="PTHR22893:SF91">
    <property type="entry name" value="NADPH DEHYDROGENASE 2-RELATED"/>
    <property type="match status" value="1"/>
</dbReference>
<dbReference type="GO" id="GO:0010181">
    <property type="term" value="F:FMN binding"/>
    <property type="evidence" value="ECO:0007669"/>
    <property type="project" value="InterPro"/>
</dbReference>
<dbReference type="eggNOG" id="COG1902">
    <property type="taxonomic scope" value="Bacteria"/>
</dbReference>
<proteinExistence type="inferred from homology"/>
<gene>
    <name evidence="5" type="ORF">BV97_01867</name>
</gene>
<dbReference type="Pfam" id="PF00724">
    <property type="entry name" value="Oxidored_FMN"/>
    <property type="match status" value="1"/>
</dbReference>
<dbReference type="InterPro" id="IPR045247">
    <property type="entry name" value="Oye-like"/>
</dbReference>
<evidence type="ECO:0000313" key="5">
    <source>
        <dbReference type="EMBL" id="EZP82943.1"/>
    </source>
</evidence>
<sequence length="371" mass="39485">MTGMHPHLFAPVLIGTLDLPNRVIMAPLTRARSGPDQVPTALMAQYYAQRADCGLIVSEATAVDPLGMGWYGAPGLYNPEMVAGWRVVTDAVHAAGGRMFAQLWHMGRLVLPDYLGGDLPIGPSAIAGEGETMAPPPPDYTGGFLPMKPYVVPREMDQADIDRVVASYGAAARNAVAAGFDGVEIHGANGYIIDQFLQSKTNLRSDGYGGEVSNRARLLREIIEVVAAQVNPGRIGLRISPTSERKGMGDEDPGALAETIGQIAGEFGIAYVHLIEPIAAGFMEKPRHPVMDRLRASYAGAVIQNGSFDAATADAFIAAGQADAVSFGRPYIANPDLVERMREDRPLAAANFDYAYVGGGCGYTDYPRYAG</sequence>
<keyword evidence="3" id="KW-0560">Oxidoreductase</keyword>
<accession>A0A031K1P7</accession>
<reference evidence="5 6" key="1">
    <citation type="submission" date="2014-03" db="EMBL/GenBank/DDBJ databases">
        <title>Whole genome sequence of Novosphingobium resinovorum KF1.</title>
        <authorList>
            <person name="Gan H.M."/>
            <person name="Gan H.Y."/>
            <person name="Chew T.H."/>
            <person name="Savka M.A."/>
        </authorList>
    </citation>
    <scope>NUCLEOTIDE SEQUENCE [LARGE SCALE GENOMIC DNA]</scope>
    <source>
        <strain evidence="5 6">KF1</strain>
    </source>
</reference>
<comment type="similarity">
    <text evidence="2">Belongs to the NADH:flavin oxidoreductase/NADH oxidase family.</text>
</comment>
<dbReference type="CDD" id="cd02933">
    <property type="entry name" value="OYE_like_FMN"/>
    <property type="match status" value="1"/>
</dbReference>
<evidence type="ECO:0000313" key="6">
    <source>
        <dbReference type="Proteomes" id="UP000024329"/>
    </source>
</evidence>
<dbReference type="OrthoDB" id="9804454at2"/>
<dbReference type="FunFam" id="3.20.20.70:FF:000059">
    <property type="entry name" value="N-ethylmaleimide reductase, FMN-linked"/>
    <property type="match status" value="1"/>
</dbReference>
<evidence type="ECO:0000256" key="3">
    <source>
        <dbReference type="ARBA" id="ARBA00023002"/>
    </source>
</evidence>
<evidence type="ECO:0000256" key="2">
    <source>
        <dbReference type="ARBA" id="ARBA00005979"/>
    </source>
</evidence>
<dbReference type="Gene3D" id="3.20.20.70">
    <property type="entry name" value="Aldolase class I"/>
    <property type="match status" value="1"/>
</dbReference>
<dbReference type="AlphaFoldDB" id="A0A031K1P7"/>
<dbReference type="RefSeq" id="WP_051586797.1">
    <property type="nucleotide sequence ID" value="NZ_CP017076.1"/>
</dbReference>
<dbReference type="PANTHER" id="PTHR22893">
    <property type="entry name" value="NADH OXIDOREDUCTASE-RELATED"/>
    <property type="match status" value="1"/>
</dbReference>
<protein>
    <submittedName>
        <fullName evidence="5">NAD(P)H-dependent 2-cyclohexen-1-one reductase</fullName>
    </submittedName>
</protein>
<evidence type="ECO:0000256" key="1">
    <source>
        <dbReference type="ARBA" id="ARBA00001917"/>
    </source>
</evidence>
<feature type="domain" description="NADH:flavin oxidoreductase/NADH oxidase N-terminal" evidence="4">
    <location>
        <begin position="8"/>
        <end position="347"/>
    </location>
</feature>
<name>A0A031K1P7_9SPHN</name>
<organism evidence="5 6">
    <name type="scientific">Novosphingobium resinovorum</name>
    <dbReference type="NCBI Taxonomy" id="158500"/>
    <lineage>
        <taxon>Bacteria</taxon>
        <taxon>Pseudomonadati</taxon>
        <taxon>Pseudomonadota</taxon>
        <taxon>Alphaproteobacteria</taxon>
        <taxon>Sphingomonadales</taxon>
        <taxon>Sphingomonadaceae</taxon>
        <taxon>Novosphingobium</taxon>
    </lineage>
</organism>
<dbReference type="Proteomes" id="UP000024329">
    <property type="component" value="Unassembled WGS sequence"/>
</dbReference>
<dbReference type="PATRIC" id="fig|158500.4.peg.1912"/>
<evidence type="ECO:0000259" key="4">
    <source>
        <dbReference type="Pfam" id="PF00724"/>
    </source>
</evidence>
<dbReference type="InterPro" id="IPR013785">
    <property type="entry name" value="Aldolase_TIM"/>
</dbReference>
<dbReference type="InterPro" id="IPR001155">
    <property type="entry name" value="OxRdtase_FMN_N"/>
</dbReference>
<dbReference type="EMBL" id="JFYZ01000005">
    <property type="protein sequence ID" value="EZP82943.1"/>
    <property type="molecule type" value="Genomic_DNA"/>
</dbReference>
<dbReference type="GO" id="GO:0016628">
    <property type="term" value="F:oxidoreductase activity, acting on the CH-CH group of donors, NAD or NADP as acceptor"/>
    <property type="evidence" value="ECO:0007669"/>
    <property type="project" value="UniProtKB-ARBA"/>
</dbReference>
<dbReference type="GO" id="GO:0005829">
    <property type="term" value="C:cytosol"/>
    <property type="evidence" value="ECO:0007669"/>
    <property type="project" value="TreeGrafter"/>
</dbReference>
<comment type="cofactor">
    <cofactor evidence="1">
        <name>FMN</name>
        <dbReference type="ChEBI" id="CHEBI:58210"/>
    </cofactor>
</comment>
<comment type="caution">
    <text evidence="5">The sequence shown here is derived from an EMBL/GenBank/DDBJ whole genome shotgun (WGS) entry which is preliminary data.</text>
</comment>
<dbReference type="SUPFAM" id="SSF51395">
    <property type="entry name" value="FMN-linked oxidoreductases"/>
    <property type="match status" value="1"/>
</dbReference>